<feature type="domain" description="SH3" evidence="6">
    <location>
        <begin position="428"/>
        <end position="489"/>
    </location>
</feature>
<keyword evidence="4" id="KW-1133">Transmembrane helix</keyword>
<keyword evidence="8" id="KW-1185">Reference proteome</keyword>
<feature type="transmembrane region" description="Helical" evidence="4">
    <location>
        <begin position="244"/>
        <end position="265"/>
    </location>
</feature>
<gene>
    <name evidence="7" type="ORF">HDU87_008662</name>
</gene>
<keyword evidence="4" id="KW-0472">Membrane</keyword>
<dbReference type="SMART" id="SM00326">
    <property type="entry name" value="SH3"/>
    <property type="match status" value="1"/>
</dbReference>
<evidence type="ECO:0000256" key="3">
    <source>
        <dbReference type="SAM" id="MobiDB-lite"/>
    </source>
</evidence>
<evidence type="ECO:0000256" key="1">
    <source>
        <dbReference type="ARBA" id="ARBA00022443"/>
    </source>
</evidence>
<evidence type="ECO:0000256" key="5">
    <source>
        <dbReference type="SAM" id="SignalP"/>
    </source>
</evidence>
<dbReference type="Proteomes" id="UP001212152">
    <property type="component" value="Unassembled WGS sequence"/>
</dbReference>
<dbReference type="EMBL" id="JADGJQ010000091">
    <property type="protein sequence ID" value="KAJ3170896.1"/>
    <property type="molecule type" value="Genomic_DNA"/>
</dbReference>
<evidence type="ECO:0000256" key="2">
    <source>
        <dbReference type="PROSITE-ProRule" id="PRU00192"/>
    </source>
</evidence>
<organism evidence="7 8">
    <name type="scientific">Geranomyces variabilis</name>
    <dbReference type="NCBI Taxonomy" id="109894"/>
    <lineage>
        <taxon>Eukaryota</taxon>
        <taxon>Fungi</taxon>
        <taxon>Fungi incertae sedis</taxon>
        <taxon>Chytridiomycota</taxon>
        <taxon>Chytridiomycota incertae sedis</taxon>
        <taxon>Chytridiomycetes</taxon>
        <taxon>Spizellomycetales</taxon>
        <taxon>Powellomycetaceae</taxon>
        <taxon>Geranomyces</taxon>
    </lineage>
</organism>
<dbReference type="PROSITE" id="PS50002">
    <property type="entry name" value="SH3"/>
    <property type="match status" value="1"/>
</dbReference>
<feature type="region of interest" description="Disordered" evidence="3">
    <location>
        <begin position="330"/>
        <end position="351"/>
    </location>
</feature>
<sequence length="519" mass="54555">MKWSSAVSPTALLAAAVAAAAAAAGAVAAQSTKCFQLKGSTTCPDLAQFYVHTSTAFNDVASFDTFMIANTLSNATYAAGFRSDFGCPSWDGRGQRYQASEACFFFVENTQCVENPNPLPAKAKLCKTQCLQSVASNAAIFANTTACPATTALTSANRNQLTGTVTQFCNALSDASGSCTPGLASDVAMCGFAQFDAAQAYCATPAGKADGCCFLVLAKASSMSSAMADSAAASLVDPVNSLPYVASGIALGAMTLFSIFFIVCIKARRWRKSSTTAIQPPESDIAPGPLGRSGTIAKGYDTSNDGSNDAFRTTSRNNNRMSVMQKFRQSIGMRSRRTDPALPIAGNNNNNGKFTANAMKQQSMYSDAGPLRAPPRTMSPMPPMPAYMPQQMQQQQQQMGRASSPELLSEYGGGVVAPAAEDTGVSPRRGLQMRVAEAYDAQLSDELTLVVGDIISIDEEYDDGWGLGRNESTGEIGAFPTSCLESLDRADFDATGASMATRSVISARNRSLYASGRGF</sequence>
<feature type="signal peptide" evidence="5">
    <location>
        <begin position="1"/>
        <end position="29"/>
    </location>
</feature>
<evidence type="ECO:0000256" key="4">
    <source>
        <dbReference type="SAM" id="Phobius"/>
    </source>
</evidence>
<reference evidence="7" key="1">
    <citation type="submission" date="2020-05" db="EMBL/GenBank/DDBJ databases">
        <title>Phylogenomic resolution of chytrid fungi.</title>
        <authorList>
            <person name="Stajich J.E."/>
            <person name="Amses K."/>
            <person name="Simmons R."/>
            <person name="Seto K."/>
            <person name="Myers J."/>
            <person name="Bonds A."/>
            <person name="Quandt C.A."/>
            <person name="Barry K."/>
            <person name="Liu P."/>
            <person name="Grigoriev I."/>
            <person name="Longcore J.E."/>
            <person name="James T.Y."/>
        </authorList>
    </citation>
    <scope>NUCLEOTIDE SEQUENCE</scope>
    <source>
        <strain evidence="7">JEL0379</strain>
    </source>
</reference>
<dbReference type="InterPro" id="IPR036028">
    <property type="entry name" value="SH3-like_dom_sf"/>
</dbReference>
<feature type="chain" id="PRO_5042072846" description="SH3 domain-containing protein" evidence="5">
    <location>
        <begin position="30"/>
        <end position="519"/>
    </location>
</feature>
<feature type="compositionally biased region" description="Polar residues" evidence="3">
    <location>
        <begin position="301"/>
        <end position="314"/>
    </location>
</feature>
<dbReference type="Gene3D" id="2.30.30.40">
    <property type="entry name" value="SH3 Domains"/>
    <property type="match status" value="1"/>
</dbReference>
<dbReference type="InterPro" id="IPR001452">
    <property type="entry name" value="SH3_domain"/>
</dbReference>
<evidence type="ECO:0000259" key="6">
    <source>
        <dbReference type="PROSITE" id="PS50002"/>
    </source>
</evidence>
<keyword evidence="5" id="KW-0732">Signal</keyword>
<keyword evidence="4" id="KW-0812">Transmembrane</keyword>
<dbReference type="SUPFAM" id="SSF50044">
    <property type="entry name" value="SH3-domain"/>
    <property type="match status" value="1"/>
</dbReference>
<dbReference type="Pfam" id="PF14604">
    <property type="entry name" value="SH3_9"/>
    <property type="match status" value="1"/>
</dbReference>
<name>A0AAD5XIY6_9FUNG</name>
<comment type="caution">
    <text evidence="7">The sequence shown here is derived from an EMBL/GenBank/DDBJ whole genome shotgun (WGS) entry which is preliminary data.</text>
</comment>
<accession>A0AAD5XIY6</accession>
<proteinExistence type="predicted"/>
<protein>
    <recommendedName>
        <fullName evidence="6">SH3 domain-containing protein</fullName>
    </recommendedName>
</protein>
<keyword evidence="1 2" id="KW-0728">SH3 domain</keyword>
<evidence type="ECO:0000313" key="7">
    <source>
        <dbReference type="EMBL" id="KAJ3170896.1"/>
    </source>
</evidence>
<evidence type="ECO:0000313" key="8">
    <source>
        <dbReference type="Proteomes" id="UP001212152"/>
    </source>
</evidence>
<feature type="region of interest" description="Disordered" evidence="3">
    <location>
        <begin position="276"/>
        <end position="314"/>
    </location>
</feature>
<dbReference type="AlphaFoldDB" id="A0AAD5XIY6"/>